<name>A0A0C3FEG6_PILCF</name>
<proteinExistence type="predicted"/>
<accession>A0A0C3FEG6</accession>
<dbReference type="HOGENOM" id="CLU_052398_1_2_1"/>
<dbReference type="OrthoDB" id="2688210at2759"/>
<dbReference type="InParanoid" id="A0A0C3FEG6"/>
<keyword evidence="3" id="KW-1185">Reference proteome</keyword>
<protein>
    <submittedName>
        <fullName evidence="2">Uncharacterized protein</fullName>
    </submittedName>
</protein>
<sequence length="218" mass="25212">MPRINLDPALEICLDFASDPFKLVRDALITTRQITNEQSILDLVSAWTQDNNIRKTAWTQQEQEDREASDKLTREVREEERQQIQKEQEAEADKREKERKKLKLNSFDQNRMISDTITPRPSGRLPEEAFGLSKSEGGFMSLKPIASFKASRNALRDIDLTWRQMTMGKNSMLHQMTATGWTQAHINSLVHFFAGLDLNTYRNRANGEQILLTYQARV</sequence>
<evidence type="ECO:0000313" key="3">
    <source>
        <dbReference type="Proteomes" id="UP000054166"/>
    </source>
</evidence>
<feature type="compositionally biased region" description="Basic and acidic residues" evidence="1">
    <location>
        <begin position="66"/>
        <end position="96"/>
    </location>
</feature>
<evidence type="ECO:0000313" key="2">
    <source>
        <dbReference type="EMBL" id="KIM78271.1"/>
    </source>
</evidence>
<feature type="region of interest" description="Disordered" evidence="1">
    <location>
        <begin position="58"/>
        <end position="105"/>
    </location>
</feature>
<evidence type="ECO:0000256" key="1">
    <source>
        <dbReference type="SAM" id="MobiDB-lite"/>
    </source>
</evidence>
<reference evidence="3" key="2">
    <citation type="submission" date="2015-01" db="EMBL/GenBank/DDBJ databases">
        <title>Evolutionary Origins and Diversification of the Mycorrhizal Mutualists.</title>
        <authorList>
            <consortium name="DOE Joint Genome Institute"/>
            <consortium name="Mycorrhizal Genomics Consortium"/>
            <person name="Kohler A."/>
            <person name="Kuo A."/>
            <person name="Nagy L.G."/>
            <person name="Floudas D."/>
            <person name="Copeland A."/>
            <person name="Barry K.W."/>
            <person name="Cichocki N."/>
            <person name="Veneault-Fourrey C."/>
            <person name="LaButti K."/>
            <person name="Lindquist E.A."/>
            <person name="Lipzen A."/>
            <person name="Lundell T."/>
            <person name="Morin E."/>
            <person name="Murat C."/>
            <person name="Riley R."/>
            <person name="Ohm R."/>
            <person name="Sun H."/>
            <person name="Tunlid A."/>
            <person name="Henrissat B."/>
            <person name="Grigoriev I.V."/>
            <person name="Hibbett D.S."/>
            <person name="Martin F."/>
        </authorList>
    </citation>
    <scope>NUCLEOTIDE SEQUENCE [LARGE SCALE GENOMIC DNA]</scope>
    <source>
        <strain evidence="3">F 1598</strain>
    </source>
</reference>
<reference evidence="2 3" key="1">
    <citation type="submission" date="2014-04" db="EMBL/GenBank/DDBJ databases">
        <authorList>
            <consortium name="DOE Joint Genome Institute"/>
            <person name="Kuo A."/>
            <person name="Tarkka M."/>
            <person name="Buscot F."/>
            <person name="Kohler A."/>
            <person name="Nagy L.G."/>
            <person name="Floudas D."/>
            <person name="Copeland A."/>
            <person name="Barry K.W."/>
            <person name="Cichocki N."/>
            <person name="Veneault-Fourrey C."/>
            <person name="LaButti K."/>
            <person name="Lindquist E.A."/>
            <person name="Lipzen A."/>
            <person name="Lundell T."/>
            <person name="Morin E."/>
            <person name="Murat C."/>
            <person name="Sun H."/>
            <person name="Tunlid A."/>
            <person name="Henrissat B."/>
            <person name="Grigoriev I.V."/>
            <person name="Hibbett D.S."/>
            <person name="Martin F."/>
            <person name="Nordberg H.P."/>
            <person name="Cantor M.N."/>
            <person name="Hua S.X."/>
        </authorList>
    </citation>
    <scope>NUCLEOTIDE SEQUENCE [LARGE SCALE GENOMIC DNA]</scope>
    <source>
        <strain evidence="2 3">F 1598</strain>
    </source>
</reference>
<organism evidence="2 3">
    <name type="scientific">Piloderma croceum (strain F 1598)</name>
    <dbReference type="NCBI Taxonomy" id="765440"/>
    <lineage>
        <taxon>Eukaryota</taxon>
        <taxon>Fungi</taxon>
        <taxon>Dikarya</taxon>
        <taxon>Basidiomycota</taxon>
        <taxon>Agaricomycotina</taxon>
        <taxon>Agaricomycetes</taxon>
        <taxon>Agaricomycetidae</taxon>
        <taxon>Atheliales</taxon>
        <taxon>Atheliaceae</taxon>
        <taxon>Piloderma</taxon>
    </lineage>
</organism>
<dbReference type="EMBL" id="KN833017">
    <property type="protein sequence ID" value="KIM78271.1"/>
    <property type="molecule type" value="Genomic_DNA"/>
</dbReference>
<dbReference type="STRING" id="765440.A0A0C3FEG6"/>
<dbReference type="Proteomes" id="UP000054166">
    <property type="component" value="Unassembled WGS sequence"/>
</dbReference>
<gene>
    <name evidence="2" type="ORF">PILCRDRAFT_90676</name>
</gene>
<dbReference type="AlphaFoldDB" id="A0A0C3FEG6"/>